<gene>
    <name evidence="1" type="ORF">J2S25_000158</name>
</gene>
<organism evidence="1 2">
    <name type="scientific">Mesobacillus stamsii</name>
    <dbReference type="NCBI Taxonomy" id="225347"/>
    <lineage>
        <taxon>Bacteria</taxon>
        <taxon>Bacillati</taxon>
        <taxon>Bacillota</taxon>
        <taxon>Bacilli</taxon>
        <taxon>Bacillales</taxon>
        <taxon>Bacillaceae</taxon>
        <taxon>Mesobacillus</taxon>
    </lineage>
</organism>
<name>A0ABU0FPZ1_9BACI</name>
<proteinExistence type="predicted"/>
<reference evidence="1 2" key="1">
    <citation type="submission" date="2023-07" db="EMBL/GenBank/DDBJ databases">
        <title>Genomic Encyclopedia of Type Strains, Phase IV (KMG-IV): sequencing the most valuable type-strain genomes for metagenomic binning, comparative biology and taxonomic classification.</title>
        <authorList>
            <person name="Goeker M."/>
        </authorList>
    </citation>
    <scope>NUCLEOTIDE SEQUENCE [LARGE SCALE GENOMIC DNA]</scope>
    <source>
        <strain evidence="1 2">DSM 19598</strain>
    </source>
</reference>
<comment type="caution">
    <text evidence="1">The sequence shown here is derived from an EMBL/GenBank/DDBJ whole genome shotgun (WGS) entry which is preliminary data.</text>
</comment>
<dbReference type="Proteomes" id="UP001242313">
    <property type="component" value="Unassembled WGS sequence"/>
</dbReference>
<sequence>MRRTQMERADFDESAFLLIKENVNLAAKASGYNCTILLKIFM</sequence>
<accession>A0ABU0FPZ1</accession>
<dbReference type="EMBL" id="JAUSUN010000001">
    <property type="protein sequence ID" value="MDQ0411980.1"/>
    <property type="molecule type" value="Genomic_DNA"/>
</dbReference>
<dbReference type="RefSeq" id="WP_277813886.1">
    <property type="nucleotide sequence ID" value="NZ_JAUSUN010000001.1"/>
</dbReference>
<protein>
    <submittedName>
        <fullName evidence="1">Uncharacterized protein</fullName>
    </submittedName>
</protein>
<keyword evidence="2" id="KW-1185">Reference proteome</keyword>
<evidence type="ECO:0000313" key="1">
    <source>
        <dbReference type="EMBL" id="MDQ0411980.1"/>
    </source>
</evidence>
<evidence type="ECO:0000313" key="2">
    <source>
        <dbReference type="Proteomes" id="UP001242313"/>
    </source>
</evidence>